<dbReference type="RefSeq" id="WP_344043832.1">
    <property type="nucleotide sequence ID" value="NZ_BAAAKE010000052.1"/>
</dbReference>
<reference evidence="3" key="1">
    <citation type="journal article" date="2019" name="Int. J. Syst. Evol. Microbiol.">
        <title>The Global Catalogue of Microorganisms (GCM) 10K type strain sequencing project: providing services to taxonomists for standard genome sequencing and annotation.</title>
        <authorList>
            <consortium name="The Broad Institute Genomics Platform"/>
            <consortium name="The Broad Institute Genome Sequencing Center for Infectious Disease"/>
            <person name="Wu L."/>
            <person name="Ma J."/>
        </authorList>
    </citation>
    <scope>NUCLEOTIDE SEQUENCE [LARGE SCALE GENOMIC DNA]</scope>
    <source>
        <strain evidence="3">KCTC 12848</strain>
    </source>
</reference>
<feature type="compositionally biased region" description="Polar residues" evidence="1">
    <location>
        <begin position="224"/>
        <end position="235"/>
    </location>
</feature>
<protein>
    <recommendedName>
        <fullName evidence="4">DUF3618 domain-containing protein</fullName>
    </recommendedName>
</protein>
<comment type="caution">
    <text evidence="2">The sequence shown here is derived from an EMBL/GenBank/DDBJ whole genome shotgun (WGS) entry which is preliminary data.</text>
</comment>
<name>A0ABV9Y4N6_9PSEU</name>
<feature type="compositionally biased region" description="Low complexity" evidence="1">
    <location>
        <begin position="176"/>
        <end position="189"/>
    </location>
</feature>
<gene>
    <name evidence="2" type="ORF">ACFPFM_21505</name>
</gene>
<proteinExistence type="predicted"/>
<evidence type="ECO:0000256" key="1">
    <source>
        <dbReference type="SAM" id="MobiDB-lite"/>
    </source>
</evidence>
<feature type="compositionally biased region" description="Low complexity" evidence="1">
    <location>
        <begin position="198"/>
        <end position="214"/>
    </location>
</feature>
<sequence>MAENQVGAVRETAEQEGTAVARHARQAAGEVGATAREQVGQVAQEAKGQAKHVVHDVRQRVAGEAEQQAQRVSQQINRIADELHSMAENSGPDSMTAPALRQVADSGRQAARFLDERGARGLLDSAQDFARRKPGTFLIGAAVAGFLVTRVAKSMSGSGDQQQDYRPEQGRLSDGTTPLPTTSQLPQEPDFSTPAPRTGAEAPGAGYPAGTGYPSDTGYPAGTASGQYPSGSPYQAGTAGRPASPTQPGGAYDPEGSSYVQR</sequence>
<feature type="region of interest" description="Disordered" evidence="1">
    <location>
        <begin position="1"/>
        <end position="32"/>
    </location>
</feature>
<accession>A0ABV9Y4N6</accession>
<evidence type="ECO:0000313" key="3">
    <source>
        <dbReference type="Proteomes" id="UP001595833"/>
    </source>
</evidence>
<dbReference type="EMBL" id="JBHSJB010000018">
    <property type="protein sequence ID" value="MFC5056324.1"/>
    <property type="molecule type" value="Genomic_DNA"/>
</dbReference>
<dbReference type="Proteomes" id="UP001595833">
    <property type="component" value="Unassembled WGS sequence"/>
</dbReference>
<evidence type="ECO:0008006" key="4">
    <source>
        <dbReference type="Google" id="ProtNLM"/>
    </source>
</evidence>
<organism evidence="2 3">
    <name type="scientific">Saccharothrix xinjiangensis</name>
    <dbReference type="NCBI Taxonomy" id="204798"/>
    <lineage>
        <taxon>Bacteria</taxon>
        <taxon>Bacillati</taxon>
        <taxon>Actinomycetota</taxon>
        <taxon>Actinomycetes</taxon>
        <taxon>Pseudonocardiales</taxon>
        <taxon>Pseudonocardiaceae</taxon>
        <taxon>Saccharothrix</taxon>
    </lineage>
</organism>
<feature type="region of interest" description="Disordered" evidence="1">
    <location>
        <begin position="155"/>
        <end position="262"/>
    </location>
</feature>
<keyword evidence="3" id="KW-1185">Reference proteome</keyword>
<evidence type="ECO:0000313" key="2">
    <source>
        <dbReference type="EMBL" id="MFC5056324.1"/>
    </source>
</evidence>